<accession>A0A4R5AMM8</accession>
<dbReference type="Pfam" id="PF06241">
    <property type="entry name" value="Castor_Poll_mid"/>
    <property type="match status" value="1"/>
</dbReference>
<dbReference type="InterPro" id="IPR010420">
    <property type="entry name" value="CASTOR/POLLUX/SYM8_dom"/>
</dbReference>
<dbReference type="GO" id="GO:0012505">
    <property type="term" value="C:endomembrane system"/>
    <property type="evidence" value="ECO:0007669"/>
    <property type="project" value="UniProtKB-SubCell"/>
</dbReference>
<keyword evidence="10" id="KW-1185">Reference proteome</keyword>
<sequence>MFGRCVQGPAPTTNAKGAASAAEGAELLRRATRRDRVRYWFDTTMAKGTPALIGWLGLASLALVLVVASAAVVVAPRDSGAHGNWPGMVWRSLLRTLDPGTMGDDTGTGPFLALMLVSTIGGIFIVSALIGVLTTGLESKITELRKGRSRIVEHDHTVLLGWSEQVFTVVTELVEANQSERRSCVAILAGRDKVEMEDALRARVGDFGRTRIVCRTGNPLKVADLELVSPGTARSILVLAPEVPDADTHVIKVLLSLGARAWERRRPHVVAAVHDSANLPAARLAGGAAARVIDADDIAIRLIVQSHRQSGLSQVCTDLLDFAGHEFYMRPEPALAGTTFGAALSAYDLGVPAGLRRADGAVLLNPPMDTVIRADDEVIVLAEDDLLIRLRGGAPPPVAEPAITTATPREPVPERTLVLGWNHRAPKIIELLDDFVAAGSELVVAAPREDPTGDIGPFANLKVGFSRAEPTDRPSLEALDAGGYQRIVVLSDAGFDREHADARTLVTLLHLRDMEDALGDPYSIVSEINDDANREVAQVTKADDFVVSDKLISLMLTQLSENQHLYEVFADLLDPAGSEIYLKPACDYLAPGSTADFATVIESARRRGEVALGYRLQTRFHEPPGYGVVLNPDKTAPLALSPDDRVIVLAEN</sequence>
<evidence type="ECO:0000256" key="2">
    <source>
        <dbReference type="ARBA" id="ARBA00022448"/>
    </source>
</evidence>
<protein>
    <submittedName>
        <fullName evidence="9">Potassium transporter TrkA</fullName>
    </submittedName>
</protein>
<organism evidence="9 10">
    <name type="scientific">Actinomadura rubrisoli</name>
    <dbReference type="NCBI Taxonomy" id="2530368"/>
    <lineage>
        <taxon>Bacteria</taxon>
        <taxon>Bacillati</taxon>
        <taxon>Actinomycetota</taxon>
        <taxon>Actinomycetes</taxon>
        <taxon>Streptosporangiales</taxon>
        <taxon>Thermomonosporaceae</taxon>
        <taxon>Actinomadura</taxon>
    </lineage>
</organism>
<keyword evidence="3 7" id="KW-0812">Transmembrane</keyword>
<dbReference type="Gene3D" id="3.40.50.720">
    <property type="entry name" value="NAD(P)-binding Rossmann-like Domain"/>
    <property type="match status" value="2"/>
</dbReference>
<dbReference type="AlphaFoldDB" id="A0A4R5AMM8"/>
<evidence type="ECO:0000256" key="3">
    <source>
        <dbReference type="ARBA" id="ARBA00022692"/>
    </source>
</evidence>
<evidence type="ECO:0000313" key="9">
    <source>
        <dbReference type="EMBL" id="TDD73903.1"/>
    </source>
</evidence>
<keyword evidence="5" id="KW-0406">Ion transport</keyword>
<feature type="domain" description="RCK C-terminal" evidence="8">
    <location>
        <begin position="317"/>
        <end position="396"/>
    </location>
</feature>
<feature type="transmembrane region" description="Helical" evidence="7">
    <location>
        <begin position="52"/>
        <end position="75"/>
    </location>
</feature>
<evidence type="ECO:0000259" key="8">
    <source>
        <dbReference type="PROSITE" id="PS51202"/>
    </source>
</evidence>
<evidence type="ECO:0000256" key="5">
    <source>
        <dbReference type="ARBA" id="ARBA00023065"/>
    </source>
</evidence>
<dbReference type="GO" id="GO:0006813">
    <property type="term" value="P:potassium ion transport"/>
    <property type="evidence" value="ECO:0007669"/>
    <property type="project" value="InterPro"/>
</dbReference>
<evidence type="ECO:0000256" key="1">
    <source>
        <dbReference type="ARBA" id="ARBA00004127"/>
    </source>
</evidence>
<proteinExistence type="predicted"/>
<dbReference type="PANTHER" id="PTHR31563">
    <property type="entry name" value="ION CHANNEL POLLUX-RELATED"/>
    <property type="match status" value="1"/>
</dbReference>
<evidence type="ECO:0000256" key="6">
    <source>
        <dbReference type="ARBA" id="ARBA00023136"/>
    </source>
</evidence>
<dbReference type="OrthoDB" id="305351at2"/>
<reference evidence="9 10" key="1">
    <citation type="submission" date="2019-03" db="EMBL/GenBank/DDBJ databases">
        <title>Draft genome sequences of novel Actinobacteria.</title>
        <authorList>
            <person name="Sahin N."/>
            <person name="Ay H."/>
            <person name="Saygin H."/>
        </authorList>
    </citation>
    <scope>NUCLEOTIDE SEQUENCE [LARGE SCALE GENOMIC DNA]</scope>
    <source>
        <strain evidence="9 10">H3C3</strain>
    </source>
</reference>
<dbReference type="InterPro" id="IPR044849">
    <property type="entry name" value="CASTOR/POLLUX/SYM8-like"/>
</dbReference>
<evidence type="ECO:0000256" key="7">
    <source>
        <dbReference type="SAM" id="Phobius"/>
    </source>
</evidence>
<name>A0A4R5AMM8_9ACTN</name>
<dbReference type="EMBL" id="SMKU01000245">
    <property type="protein sequence ID" value="TDD73903.1"/>
    <property type="molecule type" value="Genomic_DNA"/>
</dbReference>
<evidence type="ECO:0000256" key="4">
    <source>
        <dbReference type="ARBA" id="ARBA00022989"/>
    </source>
</evidence>
<dbReference type="InterPro" id="IPR006037">
    <property type="entry name" value="RCK_C"/>
</dbReference>
<keyword evidence="2" id="KW-0813">Transport</keyword>
<keyword evidence="6 7" id="KW-0472">Membrane</keyword>
<evidence type="ECO:0000313" key="10">
    <source>
        <dbReference type="Proteomes" id="UP000294513"/>
    </source>
</evidence>
<gene>
    <name evidence="9" type="ORF">E1298_33180</name>
</gene>
<keyword evidence="4 7" id="KW-1133">Transmembrane helix</keyword>
<dbReference type="GO" id="GO:0008324">
    <property type="term" value="F:monoatomic cation transmembrane transporter activity"/>
    <property type="evidence" value="ECO:0007669"/>
    <property type="project" value="InterPro"/>
</dbReference>
<dbReference type="PROSITE" id="PS51202">
    <property type="entry name" value="RCK_C"/>
    <property type="match status" value="1"/>
</dbReference>
<comment type="caution">
    <text evidence="9">The sequence shown here is derived from an EMBL/GenBank/DDBJ whole genome shotgun (WGS) entry which is preliminary data.</text>
</comment>
<dbReference type="PANTHER" id="PTHR31563:SF10">
    <property type="entry name" value="ION CHANNEL POLLUX-RELATED"/>
    <property type="match status" value="1"/>
</dbReference>
<dbReference type="Proteomes" id="UP000294513">
    <property type="component" value="Unassembled WGS sequence"/>
</dbReference>
<feature type="transmembrane region" description="Helical" evidence="7">
    <location>
        <begin position="111"/>
        <end position="137"/>
    </location>
</feature>
<comment type="subcellular location">
    <subcellularLocation>
        <location evidence="1">Endomembrane system</location>
        <topology evidence="1">Multi-pass membrane protein</topology>
    </subcellularLocation>
</comment>